<dbReference type="AlphaFoldDB" id="A0A0N8GSC9"/>
<dbReference type="Pfam" id="PF00343">
    <property type="entry name" value="Phosphorylase"/>
    <property type="match status" value="1"/>
</dbReference>
<dbReference type="PIRSF" id="PIRSF000460">
    <property type="entry name" value="Pprylas_GlgP"/>
    <property type="match status" value="1"/>
</dbReference>
<dbReference type="Gene3D" id="3.40.50.2000">
    <property type="entry name" value="Glycogen Phosphorylase B"/>
    <property type="match status" value="2"/>
</dbReference>
<protein>
    <submittedName>
        <fullName evidence="6">Alpha-glucan phosphorylase</fullName>
    </submittedName>
</protein>
<comment type="caution">
    <text evidence="6">The sequence shown here is derived from an EMBL/GenBank/DDBJ whole genome shotgun (WGS) entry which is preliminary data.</text>
</comment>
<evidence type="ECO:0000313" key="6">
    <source>
        <dbReference type="EMBL" id="KPL88946.1"/>
    </source>
</evidence>
<comment type="similarity">
    <text evidence="2">Belongs to the glycogen phosphorylase family.</text>
</comment>
<evidence type="ECO:0000256" key="3">
    <source>
        <dbReference type="ARBA" id="ARBA00022533"/>
    </source>
</evidence>
<dbReference type="Proteomes" id="UP000050277">
    <property type="component" value="Unassembled WGS sequence"/>
</dbReference>
<dbReference type="InterPro" id="IPR000811">
    <property type="entry name" value="Glyco_trans_35"/>
</dbReference>
<feature type="domain" description="DUF3417" evidence="5">
    <location>
        <begin position="13"/>
        <end position="122"/>
    </location>
</feature>
<dbReference type="PANTHER" id="PTHR42655:SF1">
    <property type="entry name" value="GLYCOGEN PHOSPHORYLASE"/>
    <property type="match status" value="1"/>
</dbReference>
<evidence type="ECO:0000256" key="4">
    <source>
        <dbReference type="PIRSR" id="PIRSR000460-1"/>
    </source>
</evidence>
<feature type="modified residue" description="N6-(pyridoxal phosphate)lysine" evidence="4">
    <location>
        <position position="604"/>
    </location>
</feature>
<sequence>MNVAELPPQFAPLPQRINRLYELAYNLWWSWQPEAQALYQTIDATLWERTGHNPVKFLREVSLASLEQKALDSNYLAQYDRVTIKFDHYMRDDRTWFARTHPEHKDHTIAYFSAEFGIHESLPIYSGGLGILSGDHCKEASDIGLPFVGVGFLYPQGYFRQFINSEGTQEALYERLNFAELPALVVRNSDGSELRVSVDLPGRTVFVKVWRFQVGRITLLLMDTDVDENRPEDRELSARLYGGDQWLRVAQEIILGIAGVRVLRALNINPTVWHMNEGHSAFLGLELLRERVQRGENLEHAITEVRKRSVFTTHTPVPAGNDAFPLDLIDQFFHNYWPQLGIDRDTFMNIALQQQSWGPTFSMTVLALRLSEYHNGVSELHGAVARQMWQFLYPGKSVDEVPIGHVTNGVHSDTWLAPAMANMYDSVLGAGWREVMDEPTTWDRITNMPDEVLWGVHSGLKHDLARFIRERAWQRQRRLGYHRDDAISGDVNPNALLIGFARRFATYKRATLIFRDLDRIKRILNNPDRPVQIIFAGKSHPADEPGKSFIRAVYNMARDPELRGKIFFIEEYDINVGRHLVQSVDVWLNNPRRPLEASGTSGEKAGMNGVPNLSVLDGWWREAYNGKNGWAIGREAGYDDLEQQDIDDAESLYSLLENEVVPAFYERDANGLPHKWIATMKESIRTVAPEFSFRRMLKDYVAQYYVPGMQAE</sequence>
<reference evidence="6 7" key="1">
    <citation type="submission" date="2015-07" db="EMBL/GenBank/DDBJ databases">
        <title>Whole genome sequence of Herpetosiphon geysericola DSM 7119.</title>
        <authorList>
            <person name="Hemp J."/>
            <person name="Ward L.M."/>
            <person name="Pace L.A."/>
            <person name="Fischer W.W."/>
        </authorList>
    </citation>
    <scope>NUCLEOTIDE SEQUENCE [LARGE SCALE GENOMIC DNA]</scope>
    <source>
        <strain evidence="6 7">DSM 7119</strain>
    </source>
</reference>
<dbReference type="PATRIC" id="fig|70996.4.peg.4527"/>
<dbReference type="GO" id="GO:0008184">
    <property type="term" value="F:glycogen phosphorylase activity"/>
    <property type="evidence" value="ECO:0007669"/>
    <property type="project" value="InterPro"/>
</dbReference>
<dbReference type="OrthoDB" id="9760804at2"/>
<dbReference type="InterPro" id="IPR052182">
    <property type="entry name" value="Glycogen/Maltodextrin_Phosph"/>
</dbReference>
<organism evidence="6 7">
    <name type="scientific">Herpetosiphon geysericola</name>
    <dbReference type="NCBI Taxonomy" id="70996"/>
    <lineage>
        <taxon>Bacteria</taxon>
        <taxon>Bacillati</taxon>
        <taxon>Chloroflexota</taxon>
        <taxon>Chloroflexia</taxon>
        <taxon>Herpetosiphonales</taxon>
        <taxon>Herpetosiphonaceae</taxon>
        <taxon>Herpetosiphon</taxon>
    </lineage>
</organism>
<evidence type="ECO:0000256" key="1">
    <source>
        <dbReference type="ARBA" id="ARBA00001275"/>
    </source>
</evidence>
<dbReference type="STRING" id="70996.SE18_09820"/>
<dbReference type="InterPro" id="IPR024517">
    <property type="entry name" value="Glycogen_phosphorylase_DUF3417"/>
</dbReference>
<dbReference type="SUPFAM" id="SSF53756">
    <property type="entry name" value="UDP-Glycosyltransferase/glycogen phosphorylase"/>
    <property type="match status" value="1"/>
</dbReference>
<dbReference type="GO" id="GO:0030170">
    <property type="term" value="F:pyridoxal phosphate binding"/>
    <property type="evidence" value="ECO:0007669"/>
    <property type="project" value="InterPro"/>
</dbReference>
<keyword evidence="3" id="KW-0021">Allosteric enzyme</keyword>
<dbReference type="InterPro" id="IPR011834">
    <property type="entry name" value="Agluc_phsphrylas"/>
</dbReference>
<dbReference type="RefSeq" id="WP_054534266.1">
    <property type="nucleotide sequence ID" value="NZ_LGKP01000015.1"/>
</dbReference>
<evidence type="ECO:0000256" key="2">
    <source>
        <dbReference type="ARBA" id="ARBA00006047"/>
    </source>
</evidence>
<gene>
    <name evidence="6" type="ORF">SE18_09820</name>
</gene>
<keyword evidence="7" id="KW-1185">Reference proteome</keyword>
<evidence type="ECO:0000313" key="7">
    <source>
        <dbReference type="Proteomes" id="UP000050277"/>
    </source>
</evidence>
<dbReference type="NCBIfam" id="TIGR02094">
    <property type="entry name" value="more_P_ylases"/>
    <property type="match status" value="1"/>
</dbReference>
<name>A0A0N8GSC9_9CHLR</name>
<dbReference type="PANTHER" id="PTHR42655">
    <property type="entry name" value="GLYCOGEN PHOSPHORYLASE"/>
    <property type="match status" value="1"/>
</dbReference>
<evidence type="ECO:0000259" key="5">
    <source>
        <dbReference type="Pfam" id="PF11897"/>
    </source>
</evidence>
<proteinExistence type="inferred from homology"/>
<dbReference type="GO" id="GO:0005975">
    <property type="term" value="P:carbohydrate metabolic process"/>
    <property type="evidence" value="ECO:0007669"/>
    <property type="project" value="InterPro"/>
</dbReference>
<dbReference type="EMBL" id="LGKP01000015">
    <property type="protein sequence ID" value="KPL88946.1"/>
    <property type="molecule type" value="Genomic_DNA"/>
</dbReference>
<comment type="catalytic activity">
    <reaction evidence="1">
        <text>[(1-&gt;4)-alpha-D-glucosyl](n) + phosphate = [(1-&gt;4)-alpha-D-glucosyl](n-1) + alpha-D-glucose 1-phosphate</text>
        <dbReference type="Rhea" id="RHEA:41732"/>
        <dbReference type="Rhea" id="RHEA-COMP:9584"/>
        <dbReference type="Rhea" id="RHEA-COMP:9586"/>
        <dbReference type="ChEBI" id="CHEBI:15444"/>
        <dbReference type="ChEBI" id="CHEBI:43474"/>
        <dbReference type="ChEBI" id="CHEBI:58601"/>
        <dbReference type="EC" id="2.4.1.1"/>
    </reaction>
</comment>
<keyword evidence="4" id="KW-0663">Pyridoxal phosphate</keyword>
<accession>A0A0N8GSC9</accession>
<dbReference type="Pfam" id="PF11897">
    <property type="entry name" value="DUF3417"/>
    <property type="match status" value="1"/>
</dbReference>